<dbReference type="InterPro" id="IPR040251">
    <property type="entry name" value="SEC31-like"/>
</dbReference>
<dbReference type="Gene3D" id="1.20.940.10">
    <property type="entry name" value="Functional domain of the splicing factor Prp18"/>
    <property type="match status" value="1"/>
</dbReference>
<gene>
    <name evidence="7" type="ORF">OFUS_LOCUS20028</name>
</gene>
<evidence type="ECO:0000256" key="4">
    <source>
        <dbReference type="ARBA" id="ARBA00023136"/>
    </source>
</evidence>
<evidence type="ECO:0000256" key="1">
    <source>
        <dbReference type="ARBA" id="ARBA00022448"/>
    </source>
</evidence>
<dbReference type="Proteomes" id="UP000749559">
    <property type="component" value="Unassembled WGS sequence"/>
</dbReference>
<evidence type="ECO:0000256" key="2">
    <source>
        <dbReference type="ARBA" id="ARBA00022574"/>
    </source>
</evidence>
<keyword evidence="3" id="KW-0677">Repeat</keyword>
<reference evidence="7" key="1">
    <citation type="submission" date="2022-03" db="EMBL/GenBank/DDBJ databases">
        <authorList>
            <person name="Martin C."/>
        </authorList>
    </citation>
    <scope>NUCLEOTIDE SEQUENCE</scope>
</reference>
<comment type="caution">
    <text evidence="7">The sequence shown here is derived from an EMBL/GenBank/DDBJ whole genome shotgun (WGS) entry which is preliminary data.</text>
</comment>
<dbReference type="EMBL" id="CAIIXF020000009">
    <property type="protein sequence ID" value="CAH1795495.1"/>
    <property type="molecule type" value="Genomic_DNA"/>
</dbReference>
<dbReference type="FunFam" id="1.20.940.10:FF:000001">
    <property type="entry name" value="Protein transport protein Sec31A isoform A"/>
    <property type="match status" value="1"/>
</dbReference>
<dbReference type="GO" id="GO:0090110">
    <property type="term" value="P:COPII-coated vesicle cargo loading"/>
    <property type="evidence" value="ECO:0007669"/>
    <property type="project" value="TreeGrafter"/>
</dbReference>
<dbReference type="PANTHER" id="PTHR13923">
    <property type="entry name" value="SEC31-RELATED PROTEIN"/>
    <property type="match status" value="1"/>
</dbReference>
<evidence type="ECO:0000313" key="7">
    <source>
        <dbReference type="EMBL" id="CAH1795495.1"/>
    </source>
</evidence>
<organism evidence="7 8">
    <name type="scientific">Owenia fusiformis</name>
    <name type="common">Polychaete worm</name>
    <dbReference type="NCBI Taxonomy" id="6347"/>
    <lineage>
        <taxon>Eukaryota</taxon>
        <taxon>Metazoa</taxon>
        <taxon>Spiralia</taxon>
        <taxon>Lophotrochozoa</taxon>
        <taxon>Annelida</taxon>
        <taxon>Polychaeta</taxon>
        <taxon>Sedentaria</taxon>
        <taxon>Canalipalpata</taxon>
        <taxon>Sabellida</taxon>
        <taxon>Oweniida</taxon>
        <taxon>Oweniidae</taxon>
        <taxon>Owenia</taxon>
    </lineage>
</organism>
<comment type="subcellular location">
    <subcellularLocation>
        <location evidence="5">Endomembrane system</location>
        <topology evidence="5">Peripheral membrane protein</topology>
        <orientation evidence="5">Cytoplasmic side</orientation>
    </subcellularLocation>
</comment>
<dbReference type="GO" id="GO:0030127">
    <property type="term" value="C:COPII vesicle coat"/>
    <property type="evidence" value="ECO:0007669"/>
    <property type="project" value="TreeGrafter"/>
</dbReference>
<dbReference type="OrthoDB" id="542917at2759"/>
<name>A0A8J1UB35_OWEFU</name>
<feature type="region of interest" description="Disordered" evidence="6">
    <location>
        <begin position="1"/>
        <end position="50"/>
    </location>
</feature>
<dbReference type="GO" id="GO:0005198">
    <property type="term" value="F:structural molecule activity"/>
    <property type="evidence" value="ECO:0007669"/>
    <property type="project" value="TreeGrafter"/>
</dbReference>
<feature type="compositionally biased region" description="Low complexity" evidence="6">
    <location>
        <begin position="1"/>
        <end position="40"/>
    </location>
</feature>
<evidence type="ECO:0000256" key="3">
    <source>
        <dbReference type="ARBA" id="ARBA00022737"/>
    </source>
</evidence>
<accession>A0A8J1UB35</accession>
<dbReference type="PANTHER" id="PTHR13923:SF11">
    <property type="entry name" value="SECRETORY 31, ISOFORM D"/>
    <property type="match status" value="1"/>
</dbReference>
<dbReference type="InterPro" id="IPR009917">
    <property type="entry name" value="SRA1/Sec31"/>
</dbReference>
<dbReference type="GO" id="GO:0007029">
    <property type="term" value="P:endoplasmic reticulum organization"/>
    <property type="evidence" value="ECO:0007669"/>
    <property type="project" value="TreeGrafter"/>
</dbReference>
<keyword evidence="8" id="KW-1185">Reference proteome</keyword>
<keyword evidence="1" id="KW-0813">Transport</keyword>
<dbReference type="AlphaFoldDB" id="A0A8J1UB35"/>
<keyword evidence="4" id="KW-0472">Membrane</keyword>
<keyword evidence="2" id="KW-0853">WD repeat</keyword>
<feature type="non-terminal residue" evidence="7">
    <location>
        <position position="164"/>
    </location>
</feature>
<dbReference type="GO" id="GO:0070971">
    <property type="term" value="C:endoplasmic reticulum exit site"/>
    <property type="evidence" value="ECO:0007669"/>
    <property type="project" value="TreeGrafter"/>
</dbReference>
<evidence type="ECO:0000256" key="5">
    <source>
        <dbReference type="ARBA" id="ARBA00029433"/>
    </source>
</evidence>
<evidence type="ECO:0000313" key="8">
    <source>
        <dbReference type="Proteomes" id="UP000749559"/>
    </source>
</evidence>
<sequence length="164" mass="18831">YGDQQQIYNPQQYSQQGYQQQQQGYQSQQQQQQQQQQQAPTPEPPKPVVKAPIPAEHQILHDIFENLAKQCMGKASNAQMKRKLDDVNKKLEALYDRLRENRLSSNVTLGLHQIIQAIQQFDYQTGLSIHTQMITQGNFSEISSFMPGLKVLMQAASNLQVYVQ</sequence>
<dbReference type="Pfam" id="PF07304">
    <property type="entry name" value="SRA1"/>
    <property type="match status" value="1"/>
</dbReference>
<evidence type="ECO:0000256" key="6">
    <source>
        <dbReference type="SAM" id="MobiDB-lite"/>
    </source>
</evidence>
<protein>
    <submittedName>
        <fullName evidence="7">Uncharacterized protein</fullName>
    </submittedName>
</protein>
<proteinExistence type="predicted"/>